<sequence length="309" mass="35862">MDSPSISPFIFRIELPVSREIDHEILVFLTDEFKKIRESHGLPESWPSEEVLALIVKHGAGLWIYVSVIVRFIKDENSFGPEDQLRIVLEFLGDVSNKLEANNPLAEMDFFYTLIMQCIPLNIQKTVQKIILLSSSMRFNPIGVVRTLGLSVDQLRQCCLSIRSVMELQDSTSGLREWKFHFYHASFVDFLTDSKWSKEFCIHGEFLIQYRRELLEWLHFVISHTTVGWGDLIFHTELEHLNQNLPVEFRDIILRREKCPTPWCTQTHQVWIFGQGDNEAIAYTDHDGDMGLHNNQNPPPGRCPCNFQG</sequence>
<dbReference type="EMBL" id="JANIEX010001179">
    <property type="protein sequence ID" value="KAJ3560408.1"/>
    <property type="molecule type" value="Genomic_DNA"/>
</dbReference>
<name>A0AAD5YRH2_9AGAR</name>
<accession>A0AAD5YRH2</accession>
<evidence type="ECO:0000313" key="1">
    <source>
        <dbReference type="EMBL" id="KAJ3560408.1"/>
    </source>
</evidence>
<organism evidence="1 2">
    <name type="scientific">Leucocoprinus birnbaumii</name>
    <dbReference type="NCBI Taxonomy" id="56174"/>
    <lineage>
        <taxon>Eukaryota</taxon>
        <taxon>Fungi</taxon>
        <taxon>Dikarya</taxon>
        <taxon>Basidiomycota</taxon>
        <taxon>Agaricomycotina</taxon>
        <taxon>Agaricomycetes</taxon>
        <taxon>Agaricomycetidae</taxon>
        <taxon>Agaricales</taxon>
        <taxon>Agaricineae</taxon>
        <taxon>Agaricaceae</taxon>
        <taxon>Leucocoprinus</taxon>
    </lineage>
</organism>
<evidence type="ECO:0000313" key="2">
    <source>
        <dbReference type="Proteomes" id="UP001213000"/>
    </source>
</evidence>
<dbReference type="Proteomes" id="UP001213000">
    <property type="component" value="Unassembled WGS sequence"/>
</dbReference>
<gene>
    <name evidence="1" type="ORF">NP233_g10855</name>
</gene>
<reference evidence="1" key="1">
    <citation type="submission" date="2022-07" db="EMBL/GenBank/DDBJ databases">
        <title>Genome Sequence of Leucocoprinus birnbaumii.</title>
        <authorList>
            <person name="Buettner E."/>
        </authorList>
    </citation>
    <scope>NUCLEOTIDE SEQUENCE</scope>
    <source>
        <strain evidence="1">VT141</strain>
    </source>
</reference>
<comment type="caution">
    <text evidence="1">The sequence shown here is derived from an EMBL/GenBank/DDBJ whole genome shotgun (WGS) entry which is preliminary data.</text>
</comment>
<protein>
    <submittedName>
        <fullName evidence="1">Uncharacterized protein</fullName>
    </submittedName>
</protein>
<proteinExistence type="predicted"/>
<keyword evidence="2" id="KW-1185">Reference proteome</keyword>
<dbReference type="AlphaFoldDB" id="A0AAD5YRH2"/>